<keyword evidence="10" id="KW-0862">Zinc</keyword>
<dbReference type="OrthoDB" id="76364at2759"/>
<evidence type="ECO:0000313" key="21">
    <source>
        <dbReference type="EMBL" id="OWK09146.1"/>
    </source>
</evidence>
<keyword evidence="8" id="KW-0863">Zinc-finger</keyword>
<evidence type="ECO:0000256" key="19">
    <source>
        <dbReference type="RuleBase" id="RU365033"/>
    </source>
</evidence>
<evidence type="ECO:0000256" key="1">
    <source>
        <dbReference type="ARBA" id="ARBA00000983"/>
    </source>
</evidence>
<evidence type="ECO:0000256" key="15">
    <source>
        <dbReference type="ARBA" id="ARBA00023211"/>
    </source>
</evidence>
<dbReference type="FunFam" id="3.40.1350.10:FF:000004">
    <property type="entry name" value="Fanconi-associated nuclease"/>
    <property type="match status" value="1"/>
</dbReference>
<comment type="catalytic activity">
    <reaction evidence="1 19">
        <text>Hydrolytically removes 5'-nucleotides successively from the 3'-hydroxy termini of 3'-hydroxy-terminated oligonucleotides.</text>
        <dbReference type="EC" id="3.1.4.1"/>
    </reaction>
</comment>
<evidence type="ECO:0000256" key="4">
    <source>
        <dbReference type="ARBA" id="ARBA00022722"/>
    </source>
</evidence>
<evidence type="ECO:0000256" key="2">
    <source>
        <dbReference type="ARBA" id="ARBA00004123"/>
    </source>
</evidence>
<dbReference type="InterPro" id="IPR033315">
    <property type="entry name" value="Fan1-like"/>
</dbReference>
<keyword evidence="11" id="KW-0269">Exonuclease</keyword>
<gene>
    <name evidence="21" type="ORF">Celaphus_00015285</name>
</gene>
<keyword evidence="12 19" id="KW-0460">Magnesium</keyword>
<evidence type="ECO:0000256" key="10">
    <source>
        <dbReference type="ARBA" id="ARBA00022833"/>
    </source>
</evidence>
<keyword evidence="4 19" id="KW-0540">Nuclease</keyword>
<dbReference type="EMBL" id="MKHE01000013">
    <property type="protein sequence ID" value="OWK09146.1"/>
    <property type="molecule type" value="Genomic_DNA"/>
</dbReference>
<dbReference type="PANTHER" id="PTHR15749">
    <property type="entry name" value="FANCONI-ASSOCIATED NUCLEASE 1"/>
    <property type="match status" value="1"/>
</dbReference>
<dbReference type="PANTHER" id="PTHR15749:SF4">
    <property type="entry name" value="FANCONI-ASSOCIATED NUCLEASE 1"/>
    <property type="match status" value="1"/>
</dbReference>
<dbReference type="GO" id="GO:0036297">
    <property type="term" value="P:interstrand cross-link repair"/>
    <property type="evidence" value="ECO:0007669"/>
    <property type="project" value="InterPro"/>
</dbReference>
<comment type="cofactor">
    <cofactor evidence="19">
        <name>Mg(2+)</name>
        <dbReference type="ChEBI" id="CHEBI:18420"/>
    </cofactor>
    <cofactor evidence="19">
        <name>Mn(2+)</name>
        <dbReference type="ChEBI" id="CHEBI:29035"/>
    </cofactor>
</comment>
<evidence type="ECO:0000256" key="17">
    <source>
        <dbReference type="ARBA" id="ARBA00056226"/>
    </source>
</evidence>
<evidence type="ECO:0000256" key="12">
    <source>
        <dbReference type="ARBA" id="ARBA00022842"/>
    </source>
</evidence>
<evidence type="ECO:0000256" key="11">
    <source>
        <dbReference type="ARBA" id="ARBA00022839"/>
    </source>
</evidence>
<feature type="domain" description="VRR-NUC" evidence="20">
    <location>
        <begin position="11"/>
        <end position="142"/>
    </location>
</feature>
<organism evidence="21 22">
    <name type="scientific">Cervus elaphus hippelaphus</name>
    <name type="common">European red deer</name>
    <dbReference type="NCBI Taxonomy" id="46360"/>
    <lineage>
        <taxon>Eukaryota</taxon>
        <taxon>Metazoa</taxon>
        <taxon>Chordata</taxon>
        <taxon>Craniata</taxon>
        <taxon>Vertebrata</taxon>
        <taxon>Euteleostomi</taxon>
        <taxon>Mammalia</taxon>
        <taxon>Eutheria</taxon>
        <taxon>Laurasiatheria</taxon>
        <taxon>Artiodactyla</taxon>
        <taxon>Ruminantia</taxon>
        <taxon>Pecora</taxon>
        <taxon>Cervidae</taxon>
        <taxon>Cervinae</taxon>
        <taxon>Cervus</taxon>
    </lineage>
</organism>
<keyword evidence="9 19" id="KW-0378">Hydrolase</keyword>
<dbReference type="GO" id="GO:0008270">
    <property type="term" value="F:zinc ion binding"/>
    <property type="evidence" value="ECO:0007669"/>
    <property type="project" value="UniProtKB-KW"/>
</dbReference>
<dbReference type="GO" id="GO:0017108">
    <property type="term" value="F:5'-flap endonuclease activity"/>
    <property type="evidence" value="ECO:0007669"/>
    <property type="project" value="TreeGrafter"/>
</dbReference>
<evidence type="ECO:0000256" key="8">
    <source>
        <dbReference type="ARBA" id="ARBA00022771"/>
    </source>
</evidence>
<comment type="subcellular location">
    <subcellularLocation>
        <location evidence="2 19">Nucleus</location>
    </subcellularLocation>
</comment>
<keyword evidence="5 19" id="KW-0479">Metal-binding</keyword>
<name>A0A212CT14_CEREH</name>
<evidence type="ECO:0000256" key="13">
    <source>
        <dbReference type="ARBA" id="ARBA00023054"/>
    </source>
</evidence>
<keyword evidence="14 19" id="KW-0234">DNA repair</keyword>
<dbReference type="GO" id="GO:0005634">
    <property type="term" value="C:nucleus"/>
    <property type="evidence" value="ECO:0007669"/>
    <property type="project" value="UniProtKB-SubCell"/>
</dbReference>
<evidence type="ECO:0000259" key="20">
    <source>
        <dbReference type="SMART" id="SM00990"/>
    </source>
</evidence>
<dbReference type="Gene3D" id="3.40.1350.10">
    <property type="match status" value="1"/>
</dbReference>
<keyword evidence="16 19" id="KW-0539">Nucleus</keyword>
<comment type="subunit">
    <text evidence="18">Interacts with FANCD2 (when monoubiquitinated). Interacts with FANCI, MLH1, MLH3 and PMS2.</text>
</comment>
<comment type="function">
    <text evidence="19">Nuclease required for the repair of DNA interstrand cross-links (ICL). Acts as a 5'-3' exonuclease that anchors at a cut end of DNA and cleaves DNA successively at every third nucleotide, allowing to excise an ICL from one strand through flanking incisions.</text>
</comment>
<dbReference type="InterPro" id="IPR011856">
    <property type="entry name" value="tRNA_endonuc-like_dom_sf"/>
</dbReference>
<keyword evidence="13" id="KW-0175">Coiled coil</keyword>
<comment type="caution">
    <text evidence="21">The sequence shown here is derived from an EMBL/GenBank/DDBJ whole genome shotgun (WGS) entry which is preliminary data.</text>
</comment>
<protein>
    <recommendedName>
        <fullName evidence="19">Fanconi-associated nuclease</fullName>
        <ecNumber evidence="19">3.1.4.1</ecNumber>
    </recommendedName>
</protein>
<evidence type="ECO:0000256" key="7">
    <source>
        <dbReference type="ARBA" id="ARBA00022763"/>
    </source>
</evidence>
<evidence type="ECO:0000256" key="9">
    <source>
        <dbReference type="ARBA" id="ARBA00022801"/>
    </source>
</evidence>
<accession>A0A212CT14</accession>
<keyword evidence="6" id="KW-0255">Endonuclease</keyword>
<dbReference type="Proteomes" id="UP000242450">
    <property type="component" value="Chromosome 13"/>
</dbReference>
<dbReference type="InterPro" id="IPR014883">
    <property type="entry name" value="VRR_NUC"/>
</dbReference>
<evidence type="ECO:0000256" key="18">
    <source>
        <dbReference type="ARBA" id="ARBA00064222"/>
    </source>
</evidence>
<evidence type="ECO:0000256" key="5">
    <source>
        <dbReference type="ARBA" id="ARBA00022723"/>
    </source>
</evidence>
<dbReference type="SMART" id="SM00990">
    <property type="entry name" value="VRR_NUC"/>
    <property type="match status" value="1"/>
</dbReference>
<reference evidence="21 22" key="1">
    <citation type="journal article" date="2018" name="Mol. Genet. Genomics">
        <title>The red deer Cervus elaphus genome CerEla1.0: sequencing, annotating, genes, and chromosomes.</title>
        <authorList>
            <person name="Bana N.A."/>
            <person name="Nyiri A."/>
            <person name="Nagy J."/>
            <person name="Frank K."/>
            <person name="Nagy T."/>
            <person name="Steger V."/>
            <person name="Schiller M."/>
            <person name="Lakatos P."/>
            <person name="Sugar L."/>
            <person name="Horn P."/>
            <person name="Barta E."/>
            <person name="Orosz L."/>
        </authorList>
    </citation>
    <scope>NUCLEOTIDE SEQUENCE [LARGE SCALE GENOMIC DNA]</scope>
    <source>
        <strain evidence="21">Hungarian</strain>
    </source>
</reference>
<evidence type="ECO:0000256" key="14">
    <source>
        <dbReference type="ARBA" id="ARBA00023204"/>
    </source>
</evidence>
<proteinExistence type="inferred from homology"/>
<sequence length="151" mass="16757">MEARLQQIHSAPEESLRAWVAAAWQAQEGRVSSLVSWDRFSSLQQAQDLVSCLGGSILSGVCRRLAVDFRHCRGGLPDLVVWSSQSHHVKPFCLNKTLITPQLPSQLVEVKGPHDRLSQKQMIWLDELRRLGADVEVCHVAAVGARSRGPD</sequence>
<comment type="function">
    <text evidence="17">Nuclease required for the repair of DNA interstrand cross-links (ICL) recruited at sites of DNA damage by monoubiquitinated FANCD2. Specifically involved in repair of ICL-induced DNA breaks by being required for efficient homologous recombination, probably in the resolution of homologous recombination intermediates. Not involved in DNA double-strand breaks resection. Acts as a 5'-3' exonuclease that anchors at a cut end of DNA and cleaves DNA successively at every third nucleotide, allowing to excise an ICL from one strand through flanking incisions. Probably keeps excising with 3'-flap annealing until it reaches and unhooks the ICL. Acts at sites that have a 5'-terminal phosphate anchor at a nick or a 1- or 2-nucleotide flap and is augmented by a 3' flap. Also has endonuclease activity toward 5'-flaps.</text>
</comment>
<evidence type="ECO:0000256" key="6">
    <source>
        <dbReference type="ARBA" id="ARBA00022759"/>
    </source>
</evidence>
<dbReference type="GO" id="GO:0070336">
    <property type="term" value="F:flap-structured DNA binding"/>
    <property type="evidence" value="ECO:0007669"/>
    <property type="project" value="TreeGrafter"/>
</dbReference>
<dbReference type="Pfam" id="PF08774">
    <property type="entry name" value="VRR_NUC"/>
    <property type="match status" value="1"/>
</dbReference>
<dbReference type="EC" id="3.1.4.1" evidence="19"/>
<dbReference type="GO" id="GO:0004528">
    <property type="term" value="F:phosphodiesterase I activity"/>
    <property type="evidence" value="ECO:0007669"/>
    <property type="project" value="UniProtKB-EC"/>
</dbReference>
<dbReference type="AlphaFoldDB" id="A0A212CT14"/>
<evidence type="ECO:0000313" key="22">
    <source>
        <dbReference type="Proteomes" id="UP000242450"/>
    </source>
</evidence>
<keyword evidence="15 19" id="KW-0464">Manganese</keyword>
<dbReference type="GO" id="GO:0008409">
    <property type="term" value="F:5'-3' exonuclease activity"/>
    <property type="evidence" value="ECO:0007669"/>
    <property type="project" value="TreeGrafter"/>
</dbReference>
<keyword evidence="22" id="KW-1185">Reference proteome</keyword>
<keyword evidence="7 19" id="KW-0227">DNA damage</keyword>
<evidence type="ECO:0000256" key="16">
    <source>
        <dbReference type="ARBA" id="ARBA00023242"/>
    </source>
</evidence>
<comment type="similarity">
    <text evidence="3 19">Belongs to the FAN1 family.</text>
</comment>
<evidence type="ECO:0000256" key="3">
    <source>
        <dbReference type="ARBA" id="ARBA00005533"/>
    </source>
</evidence>